<dbReference type="STRING" id="1147741.A0A0R3RXS0"/>
<dbReference type="WBParaSite" id="EEL_0000702801-mRNA-1">
    <property type="protein sequence ID" value="EEL_0000702801-mRNA-1"/>
    <property type="gene ID" value="EEL_0000702801"/>
</dbReference>
<name>A0A0R3RXS0_9BILA</name>
<evidence type="ECO:0000313" key="1">
    <source>
        <dbReference type="Proteomes" id="UP000050640"/>
    </source>
</evidence>
<dbReference type="AlphaFoldDB" id="A0A0R3RXS0"/>
<reference evidence="2" key="1">
    <citation type="submission" date="2016-04" db="UniProtKB">
        <authorList>
            <consortium name="WormBaseParasite"/>
        </authorList>
    </citation>
    <scope>IDENTIFICATION</scope>
</reference>
<dbReference type="Proteomes" id="UP000050640">
    <property type="component" value="Unplaced"/>
</dbReference>
<proteinExistence type="predicted"/>
<sequence>MFAQTEEEWKERDDLSGSECRRRITHEDICSSYDLRQFRSHSLSEDWRKSTDHCSGFSDYVTLFPSHLWFRNDLGERSRQQCCNSLNGCCNCCSRSSLKQQHCHDCRNEAIRKRRKHWNAWNSTNHADAENLRAIRVIPMTFISKSAAKYSSSFQKSTVADSKNAAFTGTGDLSTATDVPYYGPFLARKILITPALMAVTPRKYRSVHECYLAERKYRRKIQNAKPKLAKRLALVNEAMMHDKSNDSTFVSDAYYDINPKHLCSEFDEIPLFVPTIYDQFNSSSRPSINIIDKFEERLEKNSMSKENYHETGRDTLLEGLALLKHRKKEQDEKSVVHENDQIETFPIHAHKNPIKKIATYWHKRTLKKYNRIKRYSQKSDQSSFDRDRHMQQNDLMKSETMPIIPDGADKSAELKFITELRQVQESLRKISSDLGLIIGNRNVSKSKISLTDTELEIGPKLSSPYCHEILTTCSTEPFADSRDRMDAEFEAFPAPRTFHITGKTESKPHNTMLSTAETATIITPALEEPPSQESALYKGRKHETITAEVFIRNPRILKPTIINVSVSDKKSKKPCWVILKAYESPPSVVGKKILRKKFNKTIMRIESDASIYLKKSNKSEKLKATNFYETASTKVISKLKQETSERGQTKISFSSDSELRTKTNLTIETQLDTSIKSRIITESNWVADWNFEKLITIVKNYEKIPQVSLNPFLNFP</sequence>
<evidence type="ECO:0000313" key="2">
    <source>
        <dbReference type="WBParaSite" id="EEL_0000702801-mRNA-1"/>
    </source>
</evidence>
<protein>
    <submittedName>
        <fullName evidence="2">DUF4801 domain-containing protein</fullName>
    </submittedName>
</protein>
<accession>A0A0R3RXS0</accession>
<organism evidence="1 2">
    <name type="scientific">Elaeophora elaphi</name>
    <dbReference type="NCBI Taxonomy" id="1147741"/>
    <lineage>
        <taxon>Eukaryota</taxon>
        <taxon>Metazoa</taxon>
        <taxon>Ecdysozoa</taxon>
        <taxon>Nematoda</taxon>
        <taxon>Chromadorea</taxon>
        <taxon>Rhabditida</taxon>
        <taxon>Spirurina</taxon>
        <taxon>Spiruromorpha</taxon>
        <taxon>Filarioidea</taxon>
        <taxon>Onchocercidae</taxon>
        <taxon>Elaeophora</taxon>
    </lineage>
</organism>
<keyword evidence="1" id="KW-1185">Reference proteome</keyword>